<evidence type="ECO:0000313" key="3">
    <source>
        <dbReference type="Proteomes" id="UP000217790"/>
    </source>
</evidence>
<dbReference type="GO" id="GO:0016887">
    <property type="term" value="F:ATP hydrolysis activity"/>
    <property type="evidence" value="ECO:0007669"/>
    <property type="project" value="InterPro"/>
</dbReference>
<sequence length="538" mass="61198">MSRRLREILTEISHDVTGFRLSGDPAMANPEVFFHSQKSLDERLAMEEAKVLPDEALVIDLKTSLDYTQEYFQSTLVESKELIDDNKIAFEYLWLLIPPNTYVYHRAELTEQDQILYARSCSIVQDNPPYAMVECDIISNDGASFGVARVVLRIPCFQGAKQIQDLAVYPLEFHPEADALRERAVARGKKYVKLTKPSYHEVGRGPAMTEVDGILRKMSVHGSVMIDVVAFREYQPNANWNRRVSTGLNRDSLTDEQYMICNPVVLGFCFGTKTWGGFALDRLEDIAWSREPFESLVLDKRYKRLFQALVKQHRARGVQFDDIVRGKGKGLIGLLSGMPGCGKTLTAEAVAEATQRPLYVVSAGELGTDPASVDKTLKQILELAHRSDAVMLLDEAEVFLQERSTDDLARNALVSIFLRQLEYYQGILILTTNMAEHCDRALESRIHFCVYYPDLTYDVRLKIWKMFLNKYAMDAEGITDSDFDRLARLQLNDRQIKNVVASAQSIALDDKMPLSPEHIDTVLEVLSDWEMARNKDDW</sequence>
<dbReference type="PANTHER" id="PTHR46411:SF2">
    <property type="entry name" value="AAA+ ATPASE DOMAIN-CONTAINING PROTEIN"/>
    <property type="match status" value="1"/>
</dbReference>
<accession>A0A2H3D1Z7</accession>
<dbReference type="EMBL" id="KZ293675">
    <property type="protein sequence ID" value="PBK88100.1"/>
    <property type="molecule type" value="Genomic_DNA"/>
</dbReference>
<dbReference type="PANTHER" id="PTHR46411">
    <property type="entry name" value="FAMILY ATPASE, PUTATIVE-RELATED"/>
    <property type="match status" value="1"/>
</dbReference>
<keyword evidence="2" id="KW-0378">Hydrolase</keyword>
<evidence type="ECO:0000259" key="1">
    <source>
        <dbReference type="SMART" id="SM00382"/>
    </source>
</evidence>
<dbReference type="Proteomes" id="UP000217790">
    <property type="component" value="Unassembled WGS sequence"/>
</dbReference>
<dbReference type="SUPFAM" id="SSF52540">
    <property type="entry name" value="P-loop containing nucleoside triphosphate hydrolases"/>
    <property type="match status" value="1"/>
</dbReference>
<dbReference type="Gene3D" id="3.40.50.300">
    <property type="entry name" value="P-loop containing nucleotide triphosphate hydrolases"/>
    <property type="match status" value="1"/>
</dbReference>
<organism evidence="2 3">
    <name type="scientific">Armillaria gallica</name>
    <name type="common">Bulbous honey fungus</name>
    <name type="synonym">Armillaria bulbosa</name>
    <dbReference type="NCBI Taxonomy" id="47427"/>
    <lineage>
        <taxon>Eukaryota</taxon>
        <taxon>Fungi</taxon>
        <taxon>Dikarya</taxon>
        <taxon>Basidiomycota</taxon>
        <taxon>Agaricomycotina</taxon>
        <taxon>Agaricomycetes</taxon>
        <taxon>Agaricomycetidae</taxon>
        <taxon>Agaricales</taxon>
        <taxon>Marasmiineae</taxon>
        <taxon>Physalacriaceae</taxon>
        <taxon>Armillaria</taxon>
    </lineage>
</organism>
<dbReference type="InParanoid" id="A0A2H3D1Z7"/>
<feature type="domain" description="AAA+ ATPase" evidence="1">
    <location>
        <begin position="329"/>
        <end position="456"/>
    </location>
</feature>
<dbReference type="GO" id="GO:0005524">
    <property type="term" value="F:ATP binding"/>
    <property type="evidence" value="ECO:0007669"/>
    <property type="project" value="InterPro"/>
</dbReference>
<dbReference type="InterPro" id="IPR003959">
    <property type="entry name" value="ATPase_AAA_core"/>
</dbReference>
<dbReference type="InterPro" id="IPR054289">
    <property type="entry name" value="DUF7025"/>
</dbReference>
<dbReference type="Pfam" id="PF00004">
    <property type="entry name" value="AAA"/>
    <property type="match status" value="1"/>
</dbReference>
<dbReference type="Pfam" id="PF22942">
    <property type="entry name" value="DUF7025"/>
    <property type="match status" value="1"/>
</dbReference>
<dbReference type="OrthoDB" id="10042665at2759"/>
<name>A0A2H3D1Z7_ARMGA</name>
<dbReference type="InterPro" id="IPR003593">
    <property type="entry name" value="AAA+_ATPase"/>
</dbReference>
<dbReference type="OMA" id="FDWENKY"/>
<dbReference type="CDD" id="cd19481">
    <property type="entry name" value="RecA-like_protease"/>
    <property type="match status" value="1"/>
</dbReference>
<dbReference type="InterPro" id="IPR027417">
    <property type="entry name" value="P-loop_NTPase"/>
</dbReference>
<gene>
    <name evidence="2" type="ORF">ARMGADRAFT_1121277</name>
</gene>
<protein>
    <submittedName>
        <fullName evidence="2">P-loop containing nucleoside triphosphate hydrolase protein</fullName>
    </submittedName>
</protein>
<evidence type="ECO:0000313" key="2">
    <source>
        <dbReference type="EMBL" id="PBK88100.1"/>
    </source>
</evidence>
<dbReference type="AlphaFoldDB" id="A0A2H3D1Z7"/>
<proteinExistence type="predicted"/>
<keyword evidence="3" id="KW-1185">Reference proteome</keyword>
<dbReference type="SMART" id="SM00382">
    <property type="entry name" value="AAA"/>
    <property type="match status" value="1"/>
</dbReference>
<reference evidence="3" key="1">
    <citation type="journal article" date="2017" name="Nat. Ecol. Evol.">
        <title>Genome expansion and lineage-specific genetic innovations in the forest pathogenic fungi Armillaria.</title>
        <authorList>
            <person name="Sipos G."/>
            <person name="Prasanna A.N."/>
            <person name="Walter M.C."/>
            <person name="O'Connor E."/>
            <person name="Balint B."/>
            <person name="Krizsan K."/>
            <person name="Kiss B."/>
            <person name="Hess J."/>
            <person name="Varga T."/>
            <person name="Slot J."/>
            <person name="Riley R."/>
            <person name="Boka B."/>
            <person name="Rigling D."/>
            <person name="Barry K."/>
            <person name="Lee J."/>
            <person name="Mihaltcheva S."/>
            <person name="LaButti K."/>
            <person name="Lipzen A."/>
            <person name="Waldron R."/>
            <person name="Moloney N.M."/>
            <person name="Sperisen C."/>
            <person name="Kredics L."/>
            <person name="Vagvoelgyi C."/>
            <person name="Patrignani A."/>
            <person name="Fitzpatrick D."/>
            <person name="Nagy I."/>
            <person name="Doyle S."/>
            <person name="Anderson J.B."/>
            <person name="Grigoriev I.V."/>
            <person name="Gueldener U."/>
            <person name="Muensterkoetter M."/>
            <person name="Nagy L.G."/>
        </authorList>
    </citation>
    <scope>NUCLEOTIDE SEQUENCE [LARGE SCALE GENOMIC DNA]</scope>
    <source>
        <strain evidence="3">Ar21-2</strain>
    </source>
</reference>
<dbReference type="STRING" id="47427.A0A2H3D1Z7"/>